<dbReference type="Gene3D" id="3.40.720.10">
    <property type="entry name" value="Alkaline Phosphatase, subunit A"/>
    <property type="match status" value="1"/>
</dbReference>
<dbReference type="InterPro" id="IPR012160">
    <property type="entry name" value="LtaS-like"/>
</dbReference>
<evidence type="ECO:0000256" key="7">
    <source>
        <dbReference type="PIRNR" id="PIRNR005091"/>
    </source>
</evidence>
<dbReference type="Pfam" id="PF00884">
    <property type="entry name" value="Sulfatase"/>
    <property type="match status" value="1"/>
</dbReference>
<feature type="transmembrane region" description="Helical" evidence="8">
    <location>
        <begin position="97"/>
        <end position="116"/>
    </location>
</feature>
<sequence>MRDRWIFKINWFRERLFFYSDYFLFVLLLMFKTYLLADLTGTVFYEYGVWGYIKNLFAFIFGGGSFNTIRSGLLMISLGYILLLSFWTLFFTRRKRIYILIILNALVSFVLFADVIHYRYFDGFISVALLLQAGQVGNLTDSIISLIQLKDILFWVDVFLTIPLFIFIWKKKWFAEKKRAIVAGILAFVIGWFCVQQPLHVFYQYGGKKILEKMIASESIYKFTGIYGYHFFDMKRNFEDYVLHKKRVSKERANEIDEWFSTNTGKTSPETFGIAEGKNLIVVQLEAIQDFVINREVEGQEITPYLNELIKDSAYFPNFYHQAAQGRTSDADLLVNTSLYPLATGSAFIRYSANEYDSISKVLKDDGYQATAHHAFKGSFWNRNSMYSSLEYDQFYSKEDYQPEETIGWGASDEDFFRQTVDMMPADKPFYSFMISLTSHHPYPMPKKHKVLNLDNVENELLENYLHSVHYVDQSIKVFVEELKQKGLWENSVVVFYGDHDAKVMEQGTNSETFVTGDKNEFELYKEYDQVPLVIHLPEDQLAGTYEKTGGQLHLAPTLLHMLGHETNDKYFMGKDLFLEGNRLVALRTGSVTNGKVWYQQAKDGIFSNGTCYEFETGKKIDIKECSSIYEEAQQQYRISDDIIFGNLIKKFK</sequence>
<proteinExistence type="inferred from homology"/>
<dbReference type="PANTHER" id="PTHR47371:SF1">
    <property type="entry name" value="LIPOTEICHOIC ACID SYNTHASE-LIKE YQGS"/>
    <property type="match status" value="1"/>
</dbReference>
<keyword evidence="3 7" id="KW-1003">Cell membrane</keyword>
<organism evidence="10 11">
    <name type="scientific">Pseudalkalibacillus berkeleyi</name>
    <dbReference type="NCBI Taxonomy" id="1069813"/>
    <lineage>
        <taxon>Bacteria</taxon>
        <taxon>Bacillati</taxon>
        <taxon>Bacillota</taxon>
        <taxon>Bacilli</taxon>
        <taxon>Bacillales</taxon>
        <taxon>Fictibacillaceae</taxon>
        <taxon>Pseudalkalibacillus</taxon>
    </lineage>
</organism>
<dbReference type="PIRSF" id="PIRSF005091">
    <property type="entry name" value="Mmb_sulf_HI1246"/>
    <property type="match status" value="1"/>
</dbReference>
<keyword evidence="6 7" id="KW-0472">Membrane</keyword>
<keyword evidence="4 8" id="KW-0812">Transmembrane</keyword>
<dbReference type="Proteomes" id="UP001649381">
    <property type="component" value="Unassembled WGS sequence"/>
</dbReference>
<comment type="similarity">
    <text evidence="2 7">Belongs to the LTA synthase family.</text>
</comment>
<feature type="transmembrane region" description="Helical" evidence="8">
    <location>
        <begin position="152"/>
        <end position="169"/>
    </location>
</feature>
<dbReference type="EMBL" id="JAKIJS010000001">
    <property type="protein sequence ID" value="MCF6138816.1"/>
    <property type="molecule type" value="Genomic_DNA"/>
</dbReference>
<evidence type="ECO:0000256" key="5">
    <source>
        <dbReference type="ARBA" id="ARBA00022989"/>
    </source>
</evidence>
<evidence type="ECO:0000256" key="8">
    <source>
        <dbReference type="SAM" id="Phobius"/>
    </source>
</evidence>
<evidence type="ECO:0000256" key="3">
    <source>
        <dbReference type="ARBA" id="ARBA00022475"/>
    </source>
</evidence>
<dbReference type="CDD" id="cd16015">
    <property type="entry name" value="LTA_synthase"/>
    <property type="match status" value="1"/>
</dbReference>
<name>A0ABS9H4H0_9BACL</name>
<feature type="transmembrane region" description="Helical" evidence="8">
    <location>
        <begin position="16"/>
        <end position="37"/>
    </location>
</feature>
<evidence type="ECO:0000256" key="4">
    <source>
        <dbReference type="ARBA" id="ARBA00022692"/>
    </source>
</evidence>
<reference evidence="10 11" key="1">
    <citation type="submission" date="2022-01" db="EMBL/GenBank/DDBJ databases">
        <title>Alkalihalobacillus sp. EGI L200015, a novel bacterium isolated from a salt lake sediment.</title>
        <authorList>
            <person name="Gao L."/>
            <person name="Fang B.-Z."/>
            <person name="Li W.-J."/>
        </authorList>
    </citation>
    <scope>NUCLEOTIDE SEQUENCE [LARGE SCALE GENOMIC DNA]</scope>
    <source>
        <strain evidence="10 11">KCTC 12718</strain>
    </source>
</reference>
<evidence type="ECO:0000256" key="6">
    <source>
        <dbReference type="ARBA" id="ARBA00023136"/>
    </source>
</evidence>
<dbReference type="InterPro" id="IPR000917">
    <property type="entry name" value="Sulfatase_N"/>
</dbReference>
<feature type="transmembrane region" description="Helical" evidence="8">
    <location>
        <begin position="73"/>
        <end position="91"/>
    </location>
</feature>
<dbReference type="RefSeq" id="WP_236336939.1">
    <property type="nucleotide sequence ID" value="NZ_JAKIJS010000001.1"/>
</dbReference>
<gene>
    <name evidence="10" type="ORF">L2716_13850</name>
</gene>
<dbReference type="SUPFAM" id="SSF53649">
    <property type="entry name" value="Alkaline phosphatase-like"/>
    <property type="match status" value="1"/>
</dbReference>
<evidence type="ECO:0000313" key="11">
    <source>
        <dbReference type="Proteomes" id="UP001649381"/>
    </source>
</evidence>
<keyword evidence="11" id="KW-1185">Reference proteome</keyword>
<comment type="subcellular location">
    <subcellularLocation>
        <location evidence="1">Cell membrane</location>
        <topology evidence="1">Multi-pass membrane protein</topology>
    </subcellularLocation>
</comment>
<dbReference type="InterPro" id="IPR050448">
    <property type="entry name" value="OpgB/LTA_synthase_biosynth"/>
</dbReference>
<comment type="caution">
    <text evidence="10">The sequence shown here is derived from an EMBL/GenBank/DDBJ whole genome shotgun (WGS) entry which is preliminary data.</text>
</comment>
<evidence type="ECO:0000259" key="9">
    <source>
        <dbReference type="Pfam" id="PF00884"/>
    </source>
</evidence>
<feature type="transmembrane region" description="Helical" evidence="8">
    <location>
        <begin position="181"/>
        <end position="203"/>
    </location>
</feature>
<evidence type="ECO:0000313" key="10">
    <source>
        <dbReference type="EMBL" id="MCF6138816.1"/>
    </source>
</evidence>
<dbReference type="InterPro" id="IPR017850">
    <property type="entry name" value="Alkaline_phosphatase_core_sf"/>
</dbReference>
<protein>
    <submittedName>
        <fullName evidence="10">LTA synthase family protein</fullName>
    </submittedName>
</protein>
<dbReference type="Gene3D" id="3.30.1120.170">
    <property type="match status" value="1"/>
</dbReference>
<evidence type="ECO:0000256" key="1">
    <source>
        <dbReference type="ARBA" id="ARBA00004651"/>
    </source>
</evidence>
<dbReference type="PANTHER" id="PTHR47371">
    <property type="entry name" value="LIPOTEICHOIC ACID SYNTHASE"/>
    <property type="match status" value="1"/>
</dbReference>
<keyword evidence="5 8" id="KW-1133">Transmembrane helix</keyword>
<accession>A0ABS9H4H0</accession>
<feature type="domain" description="Sulfatase N-terminal" evidence="9">
    <location>
        <begin position="278"/>
        <end position="564"/>
    </location>
</feature>
<evidence type="ECO:0000256" key="2">
    <source>
        <dbReference type="ARBA" id="ARBA00009983"/>
    </source>
</evidence>